<evidence type="ECO:0000313" key="10">
    <source>
        <dbReference type="Proteomes" id="UP000190813"/>
    </source>
</evidence>
<dbReference type="GO" id="GO:0016787">
    <property type="term" value="F:hydrolase activity"/>
    <property type="evidence" value="ECO:0007669"/>
    <property type="project" value="UniProtKB-KW"/>
</dbReference>
<evidence type="ECO:0000313" key="9">
    <source>
        <dbReference type="EMBL" id="OPC69696.1"/>
    </source>
</evidence>
<evidence type="ECO:0000256" key="3">
    <source>
        <dbReference type="ARBA" id="ARBA00022214"/>
    </source>
</evidence>
<dbReference type="PIRSF" id="PIRSF001013">
    <property type="entry name" value="Barnase"/>
    <property type="match status" value="1"/>
</dbReference>
<dbReference type="InterPro" id="IPR016191">
    <property type="entry name" value="Ribonuclease/ribotoxin"/>
</dbReference>
<evidence type="ECO:0000256" key="2">
    <source>
        <dbReference type="ARBA" id="ARBA00009006"/>
    </source>
</evidence>
<dbReference type="GO" id="GO:0003723">
    <property type="term" value="F:RNA binding"/>
    <property type="evidence" value="ECO:0007669"/>
    <property type="project" value="UniProtKB-UniRule"/>
</dbReference>
<dbReference type="InterPro" id="IPR000026">
    <property type="entry name" value="N1-like"/>
</dbReference>
<evidence type="ECO:0000256" key="5">
    <source>
        <dbReference type="ARBA" id="ARBA00022722"/>
    </source>
</evidence>
<comment type="caution">
    <text evidence="9">The sequence shown here is derived from an EMBL/GenBank/DDBJ whole genome shotgun (WGS) entry which is preliminary data.</text>
</comment>
<proteinExistence type="inferred from homology"/>
<evidence type="ECO:0000256" key="7">
    <source>
        <dbReference type="PIRNR" id="PIRNR001013"/>
    </source>
</evidence>
<evidence type="ECO:0000256" key="8">
    <source>
        <dbReference type="PIRSR" id="PIRSR001013-1"/>
    </source>
</evidence>
<dbReference type="RefSeq" id="WP_078770405.1">
    <property type="nucleotide sequence ID" value="NZ_CBCSBR010000014.1"/>
</dbReference>
<reference evidence="9 10" key="1">
    <citation type="submission" date="2016-06" db="EMBL/GenBank/DDBJ databases">
        <title>Revisiting the taxonomy of the Elizabethkingia Genus based on Whole-Genome Sequencing, Optical Mapping, and MALDI-TOF.</title>
        <authorList>
            <person name="Nicholson A.C."/>
        </authorList>
    </citation>
    <scope>NUCLEOTIDE SEQUENCE [LARGE SCALE GENOMIC DNA]</scope>
    <source>
        <strain evidence="9 10">G4070</strain>
    </source>
</reference>
<feature type="active site" description="Proton acceptor" evidence="8">
    <location>
        <position position="127"/>
    </location>
</feature>
<comment type="similarity">
    <text evidence="2 7">Belongs to the ribonuclease N1/T1 family.</text>
</comment>
<keyword evidence="6 7" id="KW-0378">Hydrolase</keyword>
<protein>
    <recommendedName>
        <fullName evidence="3 7">Ribonuclease</fullName>
        <ecNumber evidence="7">3.1.27.-</ecNumber>
    </recommendedName>
</protein>
<comment type="subcellular location">
    <subcellularLocation>
        <location evidence="1 7">Secreted</location>
    </subcellularLocation>
</comment>
<accession>A0A1T3MYU7</accession>
<keyword evidence="7" id="KW-0255">Endonuclease</keyword>
<dbReference type="EMBL" id="MAHX01000002">
    <property type="protein sequence ID" value="OPC69696.1"/>
    <property type="molecule type" value="Genomic_DNA"/>
</dbReference>
<feature type="active site" description="Proton donor" evidence="8">
    <location>
        <position position="156"/>
    </location>
</feature>
<evidence type="ECO:0000256" key="1">
    <source>
        <dbReference type="ARBA" id="ARBA00004613"/>
    </source>
</evidence>
<keyword evidence="5 7" id="KW-0540">Nuclease</keyword>
<evidence type="ECO:0000256" key="6">
    <source>
        <dbReference type="ARBA" id="ARBA00022801"/>
    </source>
</evidence>
<dbReference type="EC" id="3.1.27.-" evidence="7"/>
<gene>
    <name evidence="9" type="ORF">BAZ10_17640</name>
</gene>
<evidence type="ECO:0000256" key="4">
    <source>
        <dbReference type="ARBA" id="ARBA00022525"/>
    </source>
</evidence>
<organism evidence="9 10">
    <name type="scientific">Elizabethkingia occulta</name>
    <dbReference type="NCBI Taxonomy" id="1867263"/>
    <lineage>
        <taxon>Bacteria</taxon>
        <taxon>Pseudomonadati</taxon>
        <taxon>Bacteroidota</taxon>
        <taxon>Flavobacteriia</taxon>
        <taxon>Flavobacteriales</taxon>
        <taxon>Weeksellaceae</taxon>
        <taxon>Elizabethkingia</taxon>
    </lineage>
</organism>
<dbReference type="SUPFAM" id="SSF53933">
    <property type="entry name" value="Microbial ribonucleases"/>
    <property type="match status" value="1"/>
</dbReference>
<dbReference type="GO" id="GO:0004521">
    <property type="term" value="F:RNA endonuclease activity"/>
    <property type="evidence" value="ECO:0007669"/>
    <property type="project" value="UniProtKB-UniRule"/>
</dbReference>
<dbReference type="Gene3D" id="3.10.450.30">
    <property type="entry name" value="Microbial ribonucleases"/>
    <property type="match status" value="1"/>
</dbReference>
<dbReference type="PRINTS" id="PR00117">
    <property type="entry name" value="BARNASE"/>
</dbReference>
<keyword evidence="4 7" id="KW-0964">Secreted</keyword>
<dbReference type="AlphaFoldDB" id="A0A1T3MYU7"/>
<dbReference type="Pfam" id="PF00545">
    <property type="entry name" value="Ribonuclease"/>
    <property type="match status" value="1"/>
</dbReference>
<sequence>MNSKFLKIMLLFVVAFTAGIGVMSLINKNTGKRMPTTDEVVNYDPVTSKNTQTDIATLTNEKVVVDYVKKNKRLPDYYITKKEAREKGWEPSKGNLCDALPGKAIGGDYFGNREGKLPKENGRKYFEADVNYDCGRRDAERMVFSNDGLVFISKDHYKSFEQK</sequence>
<dbReference type="InterPro" id="IPR001887">
    <property type="entry name" value="Barnase"/>
</dbReference>
<name>A0A1T3MYU7_9FLAO</name>
<dbReference type="GO" id="GO:0005576">
    <property type="term" value="C:extracellular region"/>
    <property type="evidence" value="ECO:0007669"/>
    <property type="project" value="UniProtKB-SubCell"/>
</dbReference>
<dbReference type="Proteomes" id="UP000190813">
    <property type="component" value="Unassembled WGS sequence"/>
</dbReference>
<keyword evidence="10" id="KW-1185">Reference proteome</keyword>